<dbReference type="InterPro" id="IPR001220">
    <property type="entry name" value="Legume_lectin_dom"/>
</dbReference>
<feature type="compositionally biased region" description="Low complexity" evidence="3">
    <location>
        <begin position="391"/>
        <end position="405"/>
    </location>
</feature>
<feature type="chain" id="PRO_5044859041" description="Legume lectin domain-containing protein" evidence="5">
    <location>
        <begin position="19"/>
        <end position="704"/>
    </location>
</feature>
<evidence type="ECO:0000256" key="5">
    <source>
        <dbReference type="SAM" id="SignalP"/>
    </source>
</evidence>
<dbReference type="PANTHER" id="PTHR32401:SF48">
    <property type="entry name" value="LEGUME LECTIN DOMAIN-CONTAINING PROTEIN"/>
    <property type="match status" value="1"/>
</dbReference>
<feature type="compositionally biased region" description="Low complexity" evidence="3">
    <location>
        <begin position="570"/>
        <end position="584"/>
    </location>
</feature>
<dbReference type="SUPFAM" id="SSF49899">
    <property type="entry name" value="Concanavalin A-like lectins/glucanases"/>
    <property type="match status" value="1"/>
</dbReference>
<dbReference type="GO" id="GO:0030246">
    <property type="term" value="F:carbohydrate binding"/>
    <property type="evidence" value="ECO:0007669"/>
    <property type="project" value="UniProtKB-KW"/>
</dbReference>
<organism evidence="7 8">
    <name type="scientific">Riccia sorocarpa</name>
    <dbReference type="NCBI Taxonomy" id="122646"/>
    <lineage>
        <taxon>Eukaryota</taxon>
        <taxon>Viridiplantae</taxon>
        <taxon>Streptophyta</taxon>
        <taxon>Embryophyta</taxon>
        <taxon>Marchantiophyta</taxon>
        <taxon>Marchantiopsida</taxon>
        <taxon>Marchantiidae</taxon>
        <taxon>Marchantiales</taxon>
        <taxon>Ricciaceae</taxon>
        <taxon>Riccia</taxon>
    </lineage>
</organism>
<dbReference type="PROSITE" id="PS00307">
    <property type="entry name" value="LECTIN_LEGUME_BETA"/>
    <property type="match status" value="1"/>
</dbReference>
<dbReference type="Proteomes" id="UP001633002">
    <property type="component" value="Unassembled WGS sequence"/>
</dbReference>
<evidence type="ECO:0000256" key="2">
    <source>
        <dbReference type="ARBA" id="ARBA00022734"/>
    </source>
</evidence>
<feature type="compositionally biased region" description="Polar residues" evidence="3">
    <location>
        <begin position="670"/>
        <end position="687"/>
    </location>
</feature>
<feature type="region of interest" description="Disordered" evidence="3">
    <location>
        <begin position="570"/>
        <end position="596"/>
    </location>
</feature>
<dbReference type="InterPro" id="IPR013320">
    <property type="entry name" value="ConA-like_dom_sf"/>
</dbReference>
<evidence type="ECO:0000259" key="6">
    <source>
        <dbReference type="Pfam" id="PF00139"/>
    </source>
</evidence>
<name>A0ABD3HYJ4_9MARC</name>
<feature type="transmembrane region" description="Helical" evidence="4">
    <location>
        <begin position="297"/>
        <end position="319"/>
    </location>
</feature>
<feature type="compositionally biased region" description="Low complexity" evidence="3">
    <location>
        <begin position="688"/>
        <end position="698"/>
    </location>
</feature>
<keyword evidence="8" id="KW-1185">Reference proteome</keyword>
<proteinExistence type="inferred from homology"/>
<comment type="similarity">
    <text evidence="1">Belongs to the leguminous lectin family.</text>
</comment>
<dbReference type="PANTHER" id="PTHR32401">
    <property type="entry name" value="CONCANAVALIN A-LIKE LECTIN FAMILY PROTEIN"/>
    <property type="match status" value="1"/>
</dbReference>
<feature type="domain" description="Legume lectin" evidence="6">
    <location>
        <begin position="23"/>
        <end position="260"/>
    </location>
</feature>
<evidence type="ECO:0000256" key="1">
    <source>
        <dbReference type="ARBA" id="ARBA00007606"/>
    </source>
</evidence>
<dbReference type="Pfam" id="PF00139">
    <property type="entry name" value="Lectin_legB"/>
    <property type="match status" value="1"/>
</dbReference>
<keyword evidence="4" id="KW-1133">Transmembrane helix</keyword>
<feature type="region of interest" description="Disordered" evidence="3">
    <location>
        <begin position="670"/>
        <end position="704"/>
    </location>
</feature>
<comment type="caution">
    <text evidence="7">The sequence shown here is derived from an EMBL/GenBank/DDBJ whole genome shotgun (WGS) entry which is preliminary data.</text>
</comment>
<accession>A0ABD3HYJ4</accession>
<protein>
    <recommendedName>
        <fullName evidence="6">Legume lectin domain-containing protein</fullName>
    </recommendedName>
</protein>
<sequence length="704" mass="77697">MMLMLLMTILMLLFEVKAQGPVDFDFPLFDDPASHELLVLNNARVDTFHEELKVSDPTNSSCDSHYCQGQIFYSKPIDIIDSGMQSTYSFSTSFVFSVTSPTFRGEGFVFLLTSDPNENPGSAVGSYFGVYPNMGKRTSPTIAVEFDTLKNTATSDLTDNHVGVDADTAVSLAQARIYGRRFNDGVKFQVWIHYLDSSKHLQIRLAAWSANVVEPTTSAIDLNFNLTEFAANQMYAGFSANTYSSQEQEVAIYSWSFKSTLDDGVPPPPVSSNGSPPFVIAGNHTRKNHTLSREEKIVLGFCIGGGLCLIFALGCCFWLGHYWGRTNNDVPGEDDDDHKKKNWEWEVKESVVELSTGDGAKADNQTKTLDEEINQAEQGIFASSRASSLETASTDAGDSDSTSTALTQESTTEEFIHRKSARELQAEGVKADAIRRGLLYIGLTGSEHARFPRETNIHHDESFTGTTPELKEAREILNDPEEKNESASYTDSRREDAEIAYEVDGKPSVPVDRSKSWSIWIPPKNPRHSSQSGNVTPRASVKIKTKRFWTPWRSDVDREVELVLKKPTLEGSSVTSTTENSESSLPGSQENAPMISTPPEMIMFSNTLYDAPLEESHQPSLALSPSPEDEFAEQILDIGIPKRDTEVEQIFDIATSSTSQVDTSVPVLVDNQSESQRGTRRSNVAGISTSSCLRRLTSTPPPTT</sequence>
<reference evidence="7 8" key="1">
    <citation type="submission" date="2024-09" db="EMBL/GenBank/DDBJ databases">
        <title>Chromosome-scale assembly of Riccia sorocarpa.</title>
        <authorList>
            <person name="Paukszto L."/>
        </authorList>
    </citation>
    <scope>NUCLEOTIDE SEQUENCE [LARGE SCALE GENOMIC DNA]</scope>
    <source>
        <strain evidence="7">LP-2024</strain>
        <tissue evidence="7">Aerial parts of the thallus</tissue>
    </source>
</reference>
<dbReference type="EMBL" id="JBJQOH010000003">
    <property type="protein sequence ID" value="KAL3694399.1"/>
    <property type="molecule type" value="Genomic_DNA"/>
</dbReference>
<gene>
    <name evidence="7" type="ORF">R1sor_008050</name>
</gene>
<dbReference type="CDD" id="cd06899">
    <property type="entry name" value="lectin_legume_LecRK_Arcelin_ConA"/>
    <property type="match status" value="1"/>
</dbReference>
<dbReference type="InterPro" id="IPR019825">
    <property type="entry name" value="Lectin_legB_Mn/Ca_BS"/>
</dbReference>
<feature type="signal peptide" evidence="5">
    <location>
        <begin position="1"/>
        <end position="18"/>
    </location>
</feature>
<evidence type="ECO:0000313" key="7">
    <source>
        <dbReference type="EMBL" id="KAL3694399.1"/>
    </source>
</evidence>
<evidence type="ECO:0000256" key="3">
    <source>
        <dbReference type="SAM" id="MobiDB-lite"/>
    </source>
</evidence>
<dbReference type="Gene3D" id="2.60.120.200">
    <property type="match status" value="1"/>
</dbReference>
<evidence type="ECO:0000313" key="8">
    <source>
        <dbReference type="Proteomes" id="UP001633002"/>
    </source>
</evidence>
<keyword evidence="5" id="KW-0732">Signal</keyword>
<keyword evidence="2" id="KW-0430">Lectin</keyword>
<keyword evidence="4" id="KW-0812">Transmembrane</keyword>
<keyword evidence="4" id="KW-0472">Membrane</keyword>
<dbReference type="AlphaFoldDB" id="A0ABD3HYJ4"/>
<feature type="region of interest" description="Disordered" evidence="3">
    <location>
        <begin position="381"/>
        <end position="419"/>
    </location>
</feature>
<evidence type="ECO:0000256" key="4">
    <source>
        <dbReference type="SAM" id="Phobius"/>
    </source>
</evidence>
<dbReference type="InterPro" id="IPR050258">
    <property type="entry name" value="Leguminous_Lectin"/>
</dbReference>